<dbReference type="EMBL" id="CAJGYO010000007">
    <property type="protein sequence ID" value="CAD6242476.1"/>
    <property type="molecule type" value="Genomic_DNA"/>
</dbReference>
<evidence type="ECO:0000313" key="11">
    <source>
        <dbReference type="EMBL" id="CAD6242476.1"/>
    </source>
</evidence>
<evidence type="ECO:0000256" key="6">
    <source>
        <dbReference type="ARBA" id="ARBA00022840"/>
    </source>
</evidence>
<dbReference type="GO" id="GO:0006952">
    <property type="term" value="P:defense response"/>
    <property type="evidence" value="ECO:0007669"/>
    <property type="project" value="UniProtKB-KW"/>
</dbReference>
<sequence length="1085" mass="122396">MAGVGEALVSVVLKEVLRNLGSAVGEQIKARWKLEQDMEYIKCTLVVVQAVLKDAERRSGTISSFVAKFSMGKNLKNMREKLADIAAQRTQFGFMLDACSIDEEEIKKRQTTSKINRATIVGRHKEKEEIVTLLNLDDEKETLVIPIFGFGGIGKTILAKLVFNDDRMQSFDLRAWVFVSPHFDLRMIGKSIISQIKGQVDCLDDLQAVSNCLEETLDGKSCLIVLDDLWESNCFRLGELMLMLSSFKKESMVRVIVTTRNEEVARNIGEGDTDALESIGQTIAKKCKGVPLAAQALGFMLRTKDVREWENIRDMDILGFIHSNSRKDLTLEKIGENYVNELLGMSFLQYSRITSLITKDTKNCMLLSMHDLIHDLARSVMDDELLLMDGKRTAILNMAITIPEHVTGLSNLIYLNLSGSPKISKLPDSVNKLRSLLHLDLSGCCELCSLPESFSDLKNLSHLELAHCSALYSLPKSFGRLSELQYLNLSGCCELCSLPESFSDLQNLSHLDLAHCSALYSLPKSFGRLTELHYLNLSCCFKLNLLVGMENICCVTSLQYLNLSRCPSLIYLPESLSNLKNLQTLDLSGCQWIENFPQSLCEITSLKFLLIQGCSPWLQKRVRESQFKNDILTLPKFIVQRETFGMCSNISRLQSVYPAELEIECLENVTCIEEIDAVNLAAKSTLYNLTMAWTPAVERFVEDEALLQNLQPPESLVTLKIQSYMATSFSGWMIDLASCLPDLVRIEMVDLPRCEHLPPFGQLQNLEQLILKRMPILRKLGVDICGGNGAFKKLRELTLANLGNLEEWVTKVSAKGEFMFPSLYKLEICHCPKLRLKPCLPRANEWRIEASDGVVASQYDAASSSSLMLSKLHVRSCRLLPSKWALLQFIPTLEVLEISNYHWPTLPEGIRFLVSLRSLQIDGCHSVELSEELRILSSLQELIISGCTRLRTLPEYVLTFTALKKLEINDNDALQRWFRGHYNWIRHSDIKDKIYFDGKLMKHSPEDDRKASIWEGSNSPADTKEWGQDEDLEYFTMYGYVEGVAFRLGESSSTPRDLAARSTTTGSGSQRLQITVTDRALTTLL</sequence>
<dbReference type="Pfam" id="PF23559">
    <property type="entry name" value="WHD_DRP"/>
    <property type="match status" value="1"/>
</dbReference>
<organism evidence="11 12">
    <name type="scientific">Miscanthus lutarioriparius</name>
    <dbReference type="NCBI Taxonomy" id="422564"/>
    <lineage>
        <taxon>Eukaryota</taxon>
        <taxon>Viridiplantae</taxon>
        <taxon>Streptophyta</taxon>
        <taxon>Embryophyta</taxon>
        <taxon>Tracheophyta</taxon>
        <taxon>Spermatophyta</taxon>
        <taxon>Magnoliopsida</taxon>
        <taxon>Liliopsida</taxon>
        <taxon>Poales</taxon>
        <taxon>Poaceae</taxon>
        <taxon>PACMAD clade</taxon>
        <taxon>Panicoideae</taxon>
        <taxon>Andropogonodae</taxon>
        <taxon>Andropogoneae</taxon>
        <taxon>Saccharinae</taxon>
        <taxon>Miscanthus</taxon>
    </lineage>
</organism>
<evidence type="ECO:0000256" key="1">
    <source>
        <dbReference type="ARBA" id="ARBA00008894"/>
    </source>
</evidence>
<dbReference type="InterPro" id="IPR042197">
    <property type="entry name" value="Apaf_helical"/>
</dbReference>
<dbReference type="Proteomes" id="UP000604825">
    <property type="component" value="Unassembled WGS sequence"/>
</dbReference>
<dbReference type="Gene3D" id="1.10.8.430">
    <property type="entry name" value="Helical domain of apoptotic protease-activating factors"/>
    <property type="match status" value="1"/>
</dbReference>
<evidence type="ECO:0000259" key="9">
    <source>
        <dbReference type="Pfam" id="PF23559"/>
    </source>
</evidence>
<evidence type="ECO:0000256" key="3">
    <source>
        <dbReference type="ARBA" id="ARBA00022737"/>
    </source>
</evidence>
<dbReference type="Pfam" id="PF18052">
    <property type="entry name" value="Rx_N"/>
    <property type="match status" value="1"/>
</dbReference>
<dbReference type="SUPFAM" id="SSF52540">
    <property type="entry name" value="P-loop containing nucleoside triphosphate hydrolases"/>
    <property type="match status" value="1"/>
</dbReference>
<name>A0A811PMB8_9POAL</name>
<reference evidence="11" key="1">
    <citation type="submission" date="2020-10" db="EMBL/GenBank/DDBJ databases">
        <authorList>
            <person name="Han B."/>
            <person name="Lu T."/>
            <person name="Zhao Q."/>
            <person name="Huang X."/>
            <person name="Zhao Y."/>
        </authorList>
    </citation>
    <scope>NUCLEOTIDE SEQUENCE</scope>
</reference>
<dbReference type="InterPro" id="IPR006553">
    <property type="entry name" value="Leu-rich_rpt_Cys-con_subtyp"/>
</dbReference>
<dbReference type="GO" id="GO:0051707">
    <property type="term" value="P:response to other organism"/>
    <property type="evidence" value="ECO:0007669"/>
    <property type="project" value="UniProtKB-ARBA"/>
</dbReference>
<protein>
    <submittedName>
        <fullName evidence="11">Uncharacterized protein</fullName>
    </submittedName>
</protein>
<feature type="domain" description="R13L1/DRL21-like LRR repeat region" evidence="10">
    <location>
        <begin position="659"/>
        <end position="774"/>
    </location>
</feature>
<dbReference type="Pfam" id="PF00931">
    <property type="entry name" value="NB-ARC"/>
    <property type="match status" value="1"/>
</dbReference>
<comment type="caution">
    <text evidence="11">The sequence shown here is derived from an EMBL/GenBank/DDBJ whole genome shotgun (WGS) entry which is preliminary data.</text>
</comment>
<keyword evidence="5" id="KW-0611">Plant defense</keyword>
<dbReference type="InterPro" id="IPR056789">
    <property type="entry name" value="LRR_R13L1-DRL21"/>
</dbReference>
<dbReference type="InterPro" id="IPR002182">
    <property type="entry name" value="NB-ARC"/>
</dbReference>
<evidence type="ECO:0000256" key="2">
    <source>
        <dbReference type="ARBA" id="ARBA00022614"/>
    </source>
</evidence>
<comment type="similarity">
    <text evidence="1">Belongs to the disease resistance NB-LRR family.</text>
</comment>
<keyword evidence="2" id="KW-0433">Leucine-rich repeat</keyword>
<dbReference type="GO" id="GO:0043531">
    <property type="term" value="F:ADP binding"/>
    <property type="evidence" value="ECO:0007669"/>
    <property type="project" value="InterPro"/>
</dbReference>
<feature type="domain" description="Disease resistance N-terminal" evidence="8">
    <location>
        <begin position="12"/>
        <end position="60"/>
    </location>
</feature>
<feature type="domain" description="NB-ARC" evidence="7">
    <location>
        <begin position="125"/>
        <end position="270"/>
    </location>
</feature>
<keyword evidence="12" id="KW-1185">Reference proteome</keyword>
<dbReference type="Gene3D" id="3.80.10.10">
    <property type="entry name" value="Ribonuclease Inhibitor"/>
    <property type="match status" value="3"/>
</dbReference>
<evidence type="ECO:0000256" key="4">
    <source>
        <dbReference type="ARBA" id="ARBA00022741"/>
    </source>
</evidence>
<dbReference type="Pfam" id="PF25019">
    <property type="entry name" value="LRR_R13L1-DRL21"/>
    <property type="match status" value="1"/>
</dbReference>
<keyword evidence="3" id="KW-0677">Repeat</keyword>
<gene>
    <name evidence="11" type="ORF">NCGR_LOCUS27945</name>
</gene>
<dbReference type="InterPro" id="IPR001611">
    <property type="entry name" value="Leu-rich_rpt"/>
</dbReference>
<evidence type="ECO:0000259" key="7">
    <source>
        <dbReference type="Pfam" id="PF00931"/>
    </source>
</evidence>
<dbReference type="InterPro" id="IPR041118">
    <property type="entry name" value="Rx_N"/>
</dbReference>
<evidence type="ECO:0000259" key="8">
    <source>
        <dbReference type="Pfam" id="PF18052"/>
    </source>
</evidence>
<dbReference type="SMART" id="SM00367">
    <property type="entry name" value="LRR_CC"/>
    <property type="match status" value="5"/>
</dbReference>
<dbReference type="Gene3D" id="3.40.50.300">
    <property type="entry name" value="P-loop containing nucleotide triphosphate hydrolases"/>
    <property type="match status" value="1"/>
</dbReference>
<proteinExistence type="inferred from homology"/>
<dbReference type="SUPFAM" id="SSF52058">
    <property type="entry name" value="L domain-like"/>
    <property type="match status" value="2"/>
</dbReference>
<evidence type="ECO:0000256" key="5">
    <source>
        <dbReference type="ARBA" id="ARBA00022821"/>
    </source>
</evidence>
<dbReference type="Pfam" id="PF00560">
    <property type="entry name" value="LRR_1"/>
    <property type="match status" value="2"/>
</dbReference>
<evidence type="ECO:0000259" key="10">
    <source>
        <dbReference type="Pfam" id="PF25019"/>
    </source>
</evidence>
<keyword evidence="6" id="KW-0067">ATP-binding</keyword>
<dbReference type="OrthoDB" id="777601at2759"/>
<evidence type="ECO:0000313" key="12">
    <source>
        <dbReference type="Proteomes" id="UP000604825"/>
    </source>
</evidence>
<dbReference type="InterPro" id="IPR032675">
    <property type="entry name" value="LRR_dom_sf"/>
</dbReference>
<dbReference type="PANTHER" id="PTHR36766:SF73">
    <property type="entry name" value="NB-ARC DOMAIN-CONTAINING PROTEIN"/>
    <property type="match status" value="1"/>
</dbReference>
<feature type="domain" description="Disease resistance protein winged helix" evidence="9">
    <location>
        <begin position="319"/>
        <end position="377"/>
    </location>
</feature>
<dbReference type="PANTHER" id="PTHR36766">
    <property type="entry name" value="PLANT BROAD-SPECTRUM MILDEW RESISTANCE PROTEIN RPW8"/>
    <property type="match status" value="1"/>
</dbReference>
<keyword evidence="4" id="KW-0547">Nucleotide-binding</keyword>
<accession>A0A811PMB8</accession>
<dbReference type="InterPro" id="IPR027417">
    <property type="entry name" value="P-loop_NTPase"/>
</dbReference>
<dbReference type="AlphaFoldDB" id="A0A811PMB8"/>
<dbReference type="GO" id="GO:0005524">
    <property type="term" value="F:ATP binding"/>
    <property type="evidence" value="ECO:0007669"/>
    <property type="project" value="UniProtKB-KW"/>
</dbReference>
<dbReference type="InterPro" id="IPR058922">
    <property type="entry name" value="WHD_DRP"/>
</dbReference>
<dbReference type="PRINTS" id="PR00364">
    <property type="entry name" value="DISEASERSIST"/>
</dbReference>